<dbReference type="Gene3D" id="3.40.50.2000">
    <property type="entry name" value="Glycogen Phosphorylase B"/>
    <property type="match status" value="2"/>
</dbReference>
<keyword evidence="6" id="KW-0573">Peptidoglycan synthesis</keyword>
<dbReference type="InterPro" id="IPR007235">
    <property type="entry name" value="Glyco_trans_28_C"/>
</dbReference>
<dbReference type="SUPFAM" id="SSF53474">
    <property type="entry name" value="alpha/beta-Hydrolases"/>
    <property type="match status" value="1"/>
</dbReference>
<keyword evidence="4" id="KW-0808">Transferase</keyword>
<dbReference type="Gramene" id="KFK41817">
    <property type="protein sequence ID" value="KFK41817"/>
    <property type="gene ID" value="AALP_AA2G175000"/>
</dbReference>
<dbReference type="GO" id="GO:0071555">
    <property type="term" value="P:cell wall organization"/>
    <property type="evidence" value="ECO:0007669"/>
    <property type="project" value="UniProtKB-KW"/>
</dbReference>
<dbReference type="eggNOG" id="ENOG502QT0H">
    <property type="taxonomic scope" value="Eukaryota"/>
</dbReference>
<dbReference type="Pfam" id="PF03033">
    <property type="entry name" value="Glyco_transf_28"/>
    <property type="match status" value="1"/>
</dbReference>
<dbReference type="InterPro" id="IPR006009">
    <property type="entry name" value="GlcNAc_MurG"/>
</dbReference>
<evidence type="ECO:0000256" key="7">
    <source>
        <dbReference type="ARBA" id="ARBA00023136"/>
    </source>
</evidence>
<dbReference type="InterPro" id="IPR029058">
    <property type="entry name" value="AB_hydrolase_fold"/>
</dbReference>
<gene>
    <name evidence="12" type="ordered locus">AALP_Aa2g175000</name>
</gene>
<evidence type="ECO:0000256" key="4">
    <source>
        <dbReference type="ARBA" id="ARBA00022679"/>
    </source>
</evidence>
<keyword evidence="9" id="KW-0961">Cell wall biogenesis/degradation</keyword>
<evidence type="ECO:0000256" key="5">
    <source>
        <dbReference type="ARBA" id="ARBA00022960"/>
    </source>
</evidence>
<dbReference type="InterPro" id="IPR004276">
    <property type="entry name" value="GlycoTrans_28_N"/>
</dbReference>
<evidence type="ECO:0000256" key="6">
    <source>
        <dbReference type="ARBA" id="ARBA00022984"/>
    </source>
</evidence>
<dbReference type="Gene3D" id="3.40.50.1820">
    <property type="entry name" value="alpha/beta hydrolase"/>
    <property type="match status" value="1"/>
</dbReference>
<evidence type="ECO:0000259" key="11">
    <source>
        <dbReference type="Pfam" id="PF04101"/>
    </source>
</evidence>
<name>A0A087HI65_ARAAL</name>
<evidence type="ECO:0000256" key="3">
    <source>
        <dbReference type="ARBA" id="ARBA00022676"/>
    </source>
</evidence>
<feature type="domain" description="Glycosyl transferase family 28 C-terminal" evidence="11">
    <location>
        <begin position="248"/>
        <end position="410"/>
    </location>
</feature>
<evidence type="ECO:0000313" key="12">
    <source>
        <dbReference type="EMBL" id="KFK41817.1"/>
    </source>
</evidence>
<dbReference type="Pfam" id="PF04101">
    <property type="entry name" value="Glyco_tran_28_C"/>
    <property type="match status" value="1"/>
</dbReference>
<evidence type="ECO:0000256" key="1">
    <source>
        <dbReference type="ARBA" id="ARBA00022475"/>
    </source>
</evidence>
<dbReference type="GO" id="GO:0050511">
    <property type="term" value="F:undecaprenyldiphospho-muramoylpentapeptide beta-N-acetylglucosaminyltransferase activity"/>
    <property type="evidence" value="ECO:0007669"/>
    <property type="project" value="InterPro"/>
</dbReference>
<keyword evidence="8" id="KW-0131">Cell cycle</keyword>
<keyword evidence="7" id="KW-0472">Membrane</keyword>
<dbReference type="AlphaFoldDB" id="A0A087HI65"/>
<keyword evidence="3" id="KW-0328">Glycosyltransferase</keyword>
<evidence type="ECO:0000256" key="2">
    <source>
        <dbReference type="ARBA" id="ARBA00022618"/>
    </source>
</evidence>
<sequence>MSISSFLSPKLPFYPSPKLLSTRLTFSSSSTVCCLSVNRPSTNETTGLRVVITAGGTAGHISPALAIGDELKSANPSTQILFIGFPNSMESTTIPSAGFNFSSISTVGSSSSRPFLYLNSIFQFPLKLIQSTFESYKLLQDFKPQIVVGTGGHASFPVCFAAVILRLNLVIQEQDSIPGTTNWILSFFADTIFAPFNCTVTNLPQRVASKCVVYGNPIRQVLRRFVSKGAARVGFFGQWSGAVVDAKVVLVLGGSLGANAINIALLNCYSEVLCEHENWFFVWQTGVEAFDEMDSLVKSHPRLFLSPFLRSVGVAYAAADLVISRAGAMTCSEILALGKPSILIPSPHSDEGDQIRNASLMADIVGSKLITEEELDTITLRAAMEEILGNEELMTEMSARAFNAAKPDAALDVANHIISIVKSEDNSKPRSIQQPPSKSKYCETNLMCHGLQKSCEHILYLEPLLCSDNIIGFSVVMDTLRFELSSVSLTSTAFTASSLHSHSRTSFSSVRVSRVNSSPAIGAVVKTTVNEICTADELHYVPVPNSDWRAALWRYLPSSKGPKRKHPLLLLSGIATNAFTYDLSPEFSFARFMSGLGFDTWILELRGAGLSSLNLDKDLETDKQQIVSDLLENFINVSERIENALDGGFKILGMQDRLSKSVVDFKERLELIPHYNWDFDNYLEEDIPSAMEYVRSQTKPKDGKLLAIGHSMGGILLYALLSRCGLKGTDSGLASVTTLAATLDYSCSGTLLKYLLPVKDPAQAMNLSALPIDTILAMIHPLMCRPPYALSWLTTNISAPQMMDPEVIEKLVLKTLCTVPVKLLLQLATAMDHRGLRDRTGTFYYKDHISKTNVPILALAGDWDIVCPPDAVYDTVKMIPEHLATFKVVGSPGGPHYGHQDLISGRTARSEVYPLILRFLEEHDEN</sequence>
<keyword evidence="13" id="KW-1185">Reference proteome</keyword>
<proteinExistence type="inferred from homology"/>
<dbReference type="CDD" id="cd03785">
    <property type="entry name" value="GT28_MurG"/>
    <property type="match status" value="1"/>
</dbReference>
<dbReference type="PANTHER" id="PTHR21015">
    <property type="entry name" value="UDP-N-ACETYLGLUCOSAMINE--N-ACETYLMURAMYL-(PENTAPEPTIDE) PYROPHOSPHORYL-UNDECAPRENOL N-ACETYLGLUCOSAMINE TRANSFERASE 1"/>
    <property type="match status" value="1"/>
</dbReference>
<evidence type="ECO:0000256" key="9">
    <source>
        <dbReference type="ARBA" id="ARBA00023316"/>
    </source>
</evidence>
<accession>A0A087HI65</accession>
<dbReference type="GO" id="GO:0008360">
    <property type="term" value="P:regulation of cell shape"/>
    <property type="evidence" value="ECO:0007669"/>
    <property type="project" value="UniProtKB-KW"/>
</dbReference>
<dbReference type="GO" id="GO:0051301">
    <property type="term" value="P:cell division"/>
    <property type="evidence" value="ECO:0007669"/>
    <property type="project" value="UniProtKB-KW"/>
</dbReference>
<dbReference type="SUPFAM" id="SSF53756">
    <property type="entry name" value="UDP-Glycosyltransferase/glycogen phosphorylase"/>
    <property type="match status" value="1"/>
</dbReference>
<keyword evidence="5" id="KW-0133">Cell shape</keyword>
<dbReference type="GO" id="GO:0005975">
    <property type="term" value="P:carbohydrate metabolic process"/>
    <property type="evidence" value="ECO:0007669"/>
    <property type="project" value="InterPro"/>
</dbReference>
<dbReference type="EMBL" id="CM002870">
    <property type="protein sequence ID" value="KFK41817.1"/>
    <property type="molecule type" value="Genomic_DNA"/>
</dbReference>
<evidence type="ECO:0008006" key="14">
    <source>
        <dbReference type="Google" id="ProtNLM"/>
    </source>
</evidence>
<evidence type="ECO:0000259" key="10">
    <source>
        <dbReference type="Pfam" id="PF03033"/>
    </source>
</evidence>
<keyword evidence="2" id="KW-0132">Cell division</keyword>
<reference evidence="13" key="1">
    <citation type="journal article" date="2015" name="Nat. Plants">
        <title>Genome expansion of Arabis alpina linked with retrotransposition and reduced symmetric DNA methylation.</title>
        <authorList>
            <person name="Willing E.M."/>
            <person name="Rawat V."/>
            <person name="Mandakova T."/>
            <person name="Maumus F."/>
            <person name="James G.V."/>
            <person name="Nordstroem K.J."/>
            <person name="Becker C."/>
            <person name="Warthmann N."/>
            <person name="Chica C."/>
            <person name="Szarzynska B."/>
            <person name="Zytnicki M."/>
            <person name="Albani M.C."/>
            <person name="Kiefer C."/>
            <person name="Bergonzi S."/>
            <person name="Castaings L."/>
            <person name="Mateos J.L."/>
            <person name="Berns M.C."/>
            <person name="Bujdoso N."/>
            <person name="Piofczyk T."/>
            <person name="de Lorenzo L."/>
            <person name="Barrero-Sicilia C."/>
            <person name="Mateos I."/>
            <person name="Piednoel M."/>
            <person name="Hagmann J."/>
            <person name="Chen-Min-Tao R."/>
            <person name="Iglesias-Fernandez R."/>
            <person name="Schuster S.C."/>
            <person name="Alonso-Blanco C."/>
            <person name="Roudier F."/>
            <person name="Carbonero P."/>
            <person name="Paz-Ares J."/>
            <person name="Davis S.J."/>
            <person name="Pecinka A."/>
            <person name="Quesneville H."/>
            <person name="Colot V."/>
            <person name="Lysak M.A."/>
            <person name="Weigel D."/>
            <person name="Coupland G."/>
            <person name="Schneeberger K."/>
        </authorList>
    </citation>
    <scope>NUCLEOTIDE SEQUENCE [LARGE SCALE GENOMIC DNA]</scope>
    <source>
        <strain evidence="13">cv. Pajares</strain>
    </source>
</reference>
<evidence type="ECO:0000256" key="8">
    <source>
        <dbReference type="ARBA" id="ARBA00023306"/>
    </source>
</evidence>
<dbReference type="OrthoDB" id="9974421at2759"/>
<dbReference type="HAMAP" id="MF_00033">
    <property type="entry name" value="MurG"/>
    <property type="match status" value="1"/>
</dbReference>
<dbReference type="Proteomes" id="UP000029120">
    <property type="component" value="Chromosome 2"/>
</dbReference>
<keyword evidence="1" id="KW-1003">Cell membrane</keyword>
<dbReference type="PANTHER" id="PTHR21015:SF22">
    <property type="entry name" value="GLYCOSYLTRANSFERASE"/>
    <property type="match status" value="1"/>
</dbReference>
<protein>
    <recommendedName>
        <fullName evidence="14">Glycosyltransferase family 28 N-terminal domain-containing protein</fullName>
    </recommendedName>
</protein>
<evidence type="ECO:0000313" key="13">
    <source>
        <dbReference type="Proteomes" id="UP000029120"/>
    </source>
</evidence>
<feature type="domain" description="Glycosyltransferase family 28 N-terminal" evidence="10">
    <location>
        <begin position="50"/>
        <end position="193"/>
    </location>
</feature>
<organism evidence="12 13">
    <name type="scientific">Arabis alpina</name>
    <name type="common">Alpine rock-cress</name>
    <dbReference type="NCBI Taxonomy" id="50452"/>
    <lineage>
        <taxon>Eukaryota</taxon>
        <taxon>Viridiplantae</taxon>
        <taxon>Streptophyta</taxon>
        <taxon>Embryophyta</taxon>
        <taxon>Tracheophyta</taxon>
        <taxon>Spermatophyta</taxon>
        <taxon>Magnoliopsida</taxon>
        <taxon>eudicotyledons</taxon>
        <taxon>Gunneridae</taxon>
        <taxon>Pentapetalae</taxon>
        <taxon>rosids</taxon>
        <taxon>malvids</taxon>
        <taxon>Brassicales</taxon>
        <taxon>Brassicaceae</taxon>
        <taxon>Arabideae</taxon>
        <taxon>Arabis</taxon>
    </lineage>
</organism>